<comment type="caution">
    <text evidence="4">The sequence shown here is derived from an EMBL/GenBank/DDBJ whole genome shotgun (WGS) entry which is preliminary data.</text>
</comment>
<accession>K1RUH9</accession>
<keyword evidence="2" id="KW-0472">Membrane</keyword>
<feature type="transmembrane region" description="Helical" evidence="2">
    <location>
        <begin position="57"/>
        <end position="78"/>
    </location>
</feature>
<dbReference type="AlphaFoldDB" id="K1RUH9"/>
<dbReference type="InterPro" id="IPR026870">
    <property type="entry name" value="Zinc_ribbon_dom"/>
</dbReference>
<feature type="transmembrane region" description="Helical" evidence="2">
    <location>
        <begin position="84"/>
        <end position="102"/>
    </location>
</feature>
<sequence>MYSSNYDNLFVALGAFALIIGLIVLAVLVVYLVALWKVFVKAGKQGWEAIIPFYNSWILVEIAGLNWWWFLLIISGTIVSLLHIPGLSTLCSLANLVAMFFCNYNIAKKFHQEVGYAILMTLFPFIMYPILGFSDKVFDKDVITSPNGPIGENNNNQNTTNTNNTTPSTDSNKFCTNCGTKINGDEKFCTNCGTKLN</sequence>
<keyword evidence="2" id="KW-1133">Transmembrane helix</keyword>
<dbReference type="Pfam" id="PF18936">
    <property type="entry name" value="DUF5684"/>
    <property type="match status" value="1"/>
</dbReference>
<dbReference type="InterPro" id="IPR043739">
    <property type="entry name" value="DUF5684"/>
</dbReference>
<feature type="transmembrane region" description="Helical" evidence="2">
    <location>
        <begin position="114"/>
        <end position="131"/>
    </location>
</feature>
<proteinExistence type="predicted"/>
<feature type="compositionally biased region" description="Low complexity" evidence="1">
    <location>
        <begin position="153"/>
        <end position="166"/>
    </location>
</feature>
<evidence type="ECO:0000313" key="4">
    <source>
        <dbReference type="EMBL" id="EKC45145.1"/>
    </source>
</evidence>
<name>K1RUH9_9ZZZZ</name>
<reference evidence="4" key="1">
    <citation type="journal article" date="2013" name="Environ. Microbiol.">
        <title>Microbiota from the distal guts of lean and obese adolescents exhibit partial functional redundancy besides clear differences in community structure.</title>
        <authorList>
            <person name="Ferrer M."/>
            <person name="Ruiz A."/>
            <person name="Lanza F."/>
            <person name="Haange S.B."/>
            <person name="Oberbach A."/>
            <person name="Till H."/>
            <person name="Bargiela R."/>
            <person name="Campoy C."/>
            <person name="Segura M.T."/>
            <person name="Richter M."/>
            <person name="von Bergen M."/>
            <person name="Seifert J."/>
            <person name="Suarez A."/>
        </authorList>
    </citation>
    <scope>NUCLEOTIDE SEQUENCE</scope>
</reference>
<evidence type="ECO:0000259" key="3">
    <source>
        <dbReference type="Pfam" id="PF13240"/>
    </source>
</evidence>
<evidence type="ECO:0000256" key="2">
    <source>
        <dbReference type="SAM" id="Phobius"/>
    </source>
</evidence>
<protein>
    <recommendedName>
        <fullName evidence="3">Zinc-ribbon domain-containing protein</fullName>
    </recommendedName>
</protein>
<organism evidence="4">
    <name type="scientific">human gut metagenome</name>
    <dbReference type="NCBI Taxonomy" id="408170"/>
    <lineage>
        <taxon>unclassified sequences</taxon>
        <taxon>metagenomes</taxon>
        <taxon>organismal metagenomes</taxon>
    </lineage>
</organism>
<feature type="region of interest" description="Disordered" evidence="1">
    <location>
        <begin position="148"/>
        <end position="168"/>
    </location>
</feature>
<gene>
    <name evidence="4" type="ORF">OBE_17058</name>
</gene>
<dbReference type="Pfam" id="PF13240">
    <property type="entry name" value="Zn_Ribbon_1"/>
    <property type="match status" value="1"/>
</dbReference>
<feature type="transmembrane region" description="Helical" evidence="2">
    <location>
        <begin position="12"/>
        <end position="36"/>
    </location>
</feature>
<feature type="domain" description="Zinc-ribbon" evidence="3">
    <location>
        <begin position="174"/>
        <end position="196"/>
    </location>
</feature>
<evidence type="ECO:0000256" key="1">
    <source>
        <dbReference type="SAM" id="MobiDB-lite"/>
    </source>
</evidence>
<dbReference type="EMBL" id="AJWZ01011468">
    <property type="protein sequence ID" value="EKC45145.1"/>
    <property type="molecule type" value="Genomic_DNA"/>
</dbReference>
<keyword evidence="2" id="KW-0812">Transmembrane</keyword>